<dbReference type="AlphaFoldDB" id="G2MEL7"/>
<evidence type="ECO:0000313" key="2">
    <source>
        <dbReference type="Proteomes" id="UP000008534"/>
    </source>
</evidence>
<dbReference type="HOGENOM" id="CLU_3026092_0_0_7"/>
<reference evidence="1 2" key="1">
    <citation type="submission" date="2011-08" db="EMBL/GenBank/DDBJ databases">
        <authorList>
            <person name="Kersulyte D."/>
            <person name="Choudhury A."/>
            <person name="Mukhopadhyay A.K."/>
            <person name="Nair G.B."/>
            <person name="Berg D.E."/>
        </authorList>
    </citation>
    <scope>NUCLEOTIDE SEQUENCE [LARGE SCALE GENOMIC DNA]</scope>
    <source>
        <strain evidence="2">SNT49</strain>
    </source>
</reference>
<organism evidence="1 2">
    <name type="scientific">Helicobacter pylori SNT49</name>
    <dbReference type="NCBI Taxonomy" id="1055530"/>
    <lineage>
        <taxon>Bacteria</taxon>
        <taxon>Pseudomonadati</taxon>
        <taxon>Campylobacterota</taxon>
        <taxon>Epsilonproteobacteria</taxon>
        <taxon>Campylobacterales</taxon>
        <taxon>Helicobacteraceae</taxon>
        <taxon>Helicobacter</taxon>
    </lineage>
</organism>
<dbReference type="PATRIC" id="fig|1055530.4.peg.913"/>
<dbReference type="KEGG" id="hen:HPSNT_04545"/>
<evidence type="ECO:0000313" key="1">
    <source>
        <dbReference type="EMBL" id="AEN17059.1"/>
    </source>
</evidence>
<protein>
    <submittedName>
        <fullName evidence="1">Uncharacterized protein</fullName>
    </submittedName>
</protein>
<proteinExistence type="predicted"/>
<name>G2MEL7_HELPX</name>
<dbReference type="EMBL" id="CP002983">
    <property type="protein sequence ID" value="AEN17059.1"/>
    <property type="molecule type" value="Genomic_DNA"/>
</dbReference>
<accession>G2MEL7</accession>
<gene>
    <name evidence="1" type="ORF">HPSNT_04545</name>
</gene>
<sequence length="55" mass="6374">MFTLKFGESLTIEHDCKNLMEVKIQTDKGSKTLHFKLPQPKEEDHQLVSSLVFLN</sequence>
<dbReference type="Proteomes" id="UP000008534">
    <property type="component" value="Chromosome"/>
</dbReference>